<evidence type="ECO:0000259" key="4">
    <source>
        <dbReference type="Pfam" id="PF13458"/>
    </source>
</evidence>
<reference evidence="5" key="1">
    <citation type="submission" date="2022-01" db="EMBL/GenBank/DDBJ databases">
        <authorList>
            <person name="Jo J.-H."/>
            <person name="Im W.-T."/>
        </authorList>
    </citation>
    <scope>NUCLEOTIDE SEQUENCE</scope>
    <source>
        <strain evidence="5">I2-34</strain>
    </source>
</reference>
<dbReference type="PROSITE" id="PS51257">
    <property type="entry name" value="PROKAR_LIPOPROTEIN"/>
    <property type="match status" value="1"/>
</dbReference>
<dbReference type="Gene3D" id="3.40.50.2300">
    <property type="match status" value="2"/>
</dbReference>
<protein>
    <submittedName>
        <fullName evidence="5">ABC transporter substrate-binding protein</fullName>
    </submittedName>
</protein>
<comment type="similarity">
    <text evidence="1">Belongs to the leucine-binding protein family.</text>
</comment>
<gene>
    <name evidence="5" type="ORF">LVY72_23090</name>
</gene>
<dbReference type="SUPFAM" id="SSF53822">
    <property type="entry name" value="Periplasmic binding protein-like I"/>
    <property type="match status" value="1"/>
</dbReference>
<keyword evidence="6" id="KW-1185">Reference proteome</keyword>
<comment type="caution">
    <text evidence="5">The sequence shown here is derived from an EMBL/GenBank/DDBJ whole genome shotgun (WGS) entry which is preliminary data.</text>
</comment>
<dbReference type="Pfam" id="PF13458">
    <property type="entry name" value="Peripla_BP_6"/>
    <property type="match status" value="1"/>
</dbReference>
<sequence>MRAPRRTLALAATAALLLSGCAGTAVSSSGSDTDSKGGAKTLVSVPGFDADTKTITVGSMVPTSGIWAPAATNITGSEAYFHRATQPGGPLEGFTVKVKNVDTEYNPSVAVPLYSSLKNNVLMFTNVLGTAITKALLPQMKTDKVLAVPASSDQSLISDPNLVPFGAFYATYHTAAIDYMANDEGFKDATYCSLAEDSDFGSEVVHGFDFATKKLGLKTGVTVRYPSALQDFTPQISKLKNAGCEVVDLGGVGAVVQNAAVRAVQLNFDADWIAGNTAYNASLATGAAADYIKKNVRFVVTGTEWGDDSAPGQKQMEEDIKAVDPNAKPMANSYQTGYMAAMTTTAVLKKAIADGDLSREHLLEVAASLGTVDDLGLAGGAFNYGTSLTERKSGSTMSIFTVDSGSPTGLKLKKYGYDSTVAAEYNDSVSDS</sequence>
<dbReference type="Proteomes" id="UP001165368">
    <property type="component" value="Unassembled WGS sequence"/>
</dbReference>
<evidence type="ECO:0000256" key="2">
    <source>
        <dbReference type="ARBA" id="ARBA00022729"/>
    </source>
</evidence>
<dbReference type="EMBL" id="JAKLTQ010000031">
    <property type="protein sequence ID" value="MCG2624778.1"/>
    <property type="molecule type" value="Genomic_DNA"/>
</dbReference>
<dbReference type="InterPro" id="IPR028082">
    <property type="entry name" value="Peripla_BP_I"/>
</dbReference>
<keyword evidence="2 3" id="KW-0732">Signal</keyword>
<dbReference type="RefSeq" id="WP_237827141.1">
    <property type="nucleotide sequence ID" value="NZ_JAKLTQ010000031.1"/>
</dbReference>
<feature type="signal peptide" evidence="3">
    <location>
        <begin position="1"/>
        <end position="24"/>
    </location>
</feature>
<evidence type="ECO:0000256" key="3">
    <source>
        <dbReference type="SAM" id="SignalP"/>
    </source>
</evidence>
<dbReference type="PANTHER" id="PTHR47235">
    <property type="entry name" value="BLR6548 PROTEIN"/>
    <property type="match status" value="1"/>
</dbReference>
<feature type="chain" id="PRO_5045365886" evidence="3">
    <location>
        <begin position="25"/>
        <end position="432"/>
    </location>
</feature>
<dbReference type="PANTHER" id="PTHR47235:SF1">
    <property type="entry name" value="BLR6548 PROTEIN"/>
    <property type="match status" value="1"/>
</dbReference>
<evidence type="ECO:0000313" key="5">
    <source>
        <dbReference type="EMBL" id="MCG2624778.1"/>
    </source>
</evidence>
<proteinExistence type="inferred from homology"/>
<dbReference type="InterPro" id="IPR028081">
    <property type="entry name" value="Leu-bd"/>
</dbReference>
<organism evidence="5 6">
    <name type="scientific">Arthrobacter hankyongi</name>
    <dbReference type="NCBI Taxonomy" id="2904801"/>
    <lineage>
        <taxon>Bacteria</taxon>
        <taxon>Bacillati</taxon>
        <taxon>Actinomycetota</taxon>
        <taxon>Actinomycetes</taxon>
        <taxon>Micrococcales</taxon>
        <taxon>Micrococcaceae</taxon>
        <taxon>Arthrobacter</taxon>
    </lineage>
</organism>
<accession>A0ABS9LDS5</accession>
<evidence type="ECO:0000313" key="6">
    <source>
        <dbReference type="Proteomes" id="UP001165368"/>
    </source>
</evidence>
<name>A0ABS9LDS5_9MICC</name>
<evidence type="ECO:0000256" key="1">
    <source>
        <dbReference type="ARBA" id="ARBA00010062"/>
    </source>
</evidence>
<feature type="domain" description="Leucine-binding protein" evidence="4">
    <location>
        <begin position="54"/>
        <end position="379"/>
    </location>
</feature>